<proteinExistence type="predicted"/>
<accession>A0A176YLS0</accession>
<comment type="caution">
    <text evidence="2">The sequence shown here is derived from an EMBL/GenBank/DDBJ whole genome shotgun (WGS) entry which is preliminary data.</text>
</comment>
<dbReference type="EMBL" id="LUUB01000068">
    <property type="protein sequence ID" value="OAF07544.1"/>
    <property type="molecule type" value="Genomic_DNA"/>
</dbReference>
<keyword evidence="1" id="KW-1133">Transmembrane helix</keyword>
<dbReference type="RefSeq" id="WP_063702281.1">
    <property type="nucleotide sequence ID" value="NZ_LUUB01000068.1"/>
</dbReference>
<keyword evidence="1" id="KW-0472">Membrane</keyword>
<dbReference type="PANTHER" id="PTHR32309">
    <property type="entry name" value="TYROSINE-PROTEIN KINASE"/>
    <property type="match status" value="1"/>
</dbReference>
<organism evidence="2 3">
    <name type="scientific">Bradyrhizobium centrolobii</name>
    <dbReference type="NCBI Taxonomy" id="1505087"/>
    <lineage>
        <taxon>Bacteria</taxon>
        <taxon>Pseudomonadati</taxon>
        <taxon>Pseudomonadota</taxon>
        <taxon>Alphaproteobacteria</taxon>
        <taxon>Hyphomicrobiales</taxon>
        <taxon>Nitrobacteraceae</taxon>
        <taxon>Bradyrhizobium</taxon>
    </lineage>
</organism>
<reference evidence="2 3" key="1">
    <citation type="submission" date="2016-03" db="EMBL/GenBank/DDBJ databases">
        <title>Draft Genome Sequence of the Strain BR 10245 (Bradyrhizobium sp.) isolated from nodules of Centrolobium paraense.</title>
        <authorList>
            <person name="Simoes-Araujo J.L.Sr."/>
            <person name="Barauna A.C."/>
            <person name="Silva K."/>
            <person name="Zilli J.E."/>
        </authorList>
    </citation>
    <scope>NUCLEOTIDE SEQUENCE [LARGE SCALE GENOMIC DNA]</scope>
    <source>
        <strain evidence="2 3">BR 10245</strain>
    </source>
</reference>
<dbReference type="Proteomes" id="UP000076959">
    <property type="component" value="Unassembled WGS sequence"/>
</dbReference>
<dbReference type="GO" id="GO:0005886">
    <property type="term" value="C:plasma membrane"/>
    <property type="evidence" value="ECO:0007669"/>
    <property type="project" value="TreeGrafter"/>
</dbReference>
<dbReference type="OrthoDB" id="8234632at2"/>
<dbReference type="PANTHER" id="PTHR32309:SF13">
    <property type="entry name" value="FERRIC ENTEROBACTIN TRANSPORT PROTEIN FEPE"/>
    <property type="match status" value="1"/>
</dbReference>
<dbReference type="STRING" id="1505087.AYJ54_00235"/>
<feature type="transmembrane region" description="Helical" evidence="1">
    <location>
        <begin position="444"/>
        <end position="465"/>
    </location>
</feature>
<evidence type="ECO:0008006" key="4">
    <source>
        <dbReference type="Google" id="ProtNLM"/>
    </source>
</evidence>
<sequence length="522" mass="56294">MELLLAAKLLIAALRRRKVASLAVFLTVLAASLSAYQLVGRRYNAEALLLVGNGVKDSESRSVVDSRSMVDPTGINSLARLAETEDVVREAANKVGLQRLFPDLDRMQPNGGRLISILREAAAELDLKRLLSADQISILRETAAKLGLERLLSADQARRNDDILISMLQRSMSARAEGKTDLLKISFPHRDPVIAAEFVNALADALVAKQAELLNVPGAFQFFDVQRKQLQEEVQKAASRLESFSAAVSIYSINDQRTLLLNRADQLTQSLSSTQGSIVELQGRKEALTEQLLRLKPVTQSQYVSGIVSSLGATNVERTESRARISQAERSLTEAPPLLLIRVYQDTMAALFKVDADFAGTKNREAHLGTELQRVNEELAALSSREAEYNRLSRDLTLAVTAAESYAKRTTEERINTSLANARVSGLRIAQFASPPDSPAFPQLIIFLALGLVGGIVLASAAALLSEALVSVGTYDVVSPGSAEAATDVRSRAETARNPTSFNLPAPGVAQALSAVPPASST</sequence>
<gene>
    <name evidence="2" type="ORF">AYJ54_00235</name>
</gene>
<protein>
    <recommendedName>
        <fullName evidence="4">Chain-length determining protein</fullName>
    </recommendedName>
</protein>
<dbReference type="GO" id="GO:0004713">
    <property type="term" value="F:protein tyrosine kinase activity"/>
    <property type="evidence" value="ECO:0007669"/>
    <property type="project" value="TreeGrafter"/>
</dbReference>
<dbReference type="AlphaFoldDB" id="A0A176YLS0"/>
<evidence type="ECO:0000313" key="3">
    <source>
        <dbReference type="Proteomes" id="UP000076959"/>
    </source>
</evidence>
<dbReference type="InterPro" id="IPR050445">
    <property type="entry name" value="Bact_polysacc_biosynth/exp"/>
</dbReference>
<name>A0A176YLS0_9BRAD</name>
<evidence type="ECO:0000313" key="2">
    <source>
        <dbReference type="EMBL" id="OAF07544.1"/>
    </source>
</evidence>
<keyword evidence="3" id="KW-1185">Reference proteome</keyword>
<keyword evidence="1" id="KW-0812">Transmembrane</keyword>
<evidence type="ECO:0000256" key="1">
    <source>
        <dbReference type="SAM" id="Phobius"/>
    </source>
</evidence>